<dbReference type="SUPFAM" id="SSF47384">
    <property type="entry name" value="Homodimeric domain of signal transducing histidine kinase"/>
    <property type="match status" value="1"/>
</dbReference>
<dbReference type="GO" id="GO:0006355">
    <property type="term" value="P:regulation of DNA-templated transcription"/>
    <property type="evidence" value="ECO:0007669"/>
    <property type="project" value="InterPro"/>
</dbReference>
<dbReference type="AlphaFoldDB" id="A0A3S9MYW5"/>
<protein>
    <recommendedName>
        <fullName evidence="2">histidine kinase</fullName>
        <ecNumber evidence="2">2.7.13.3</ecNumber>
    </recommendedName>
</protein>
<dbReference type="EMBL" id="CP034549">
    <property type="protein sequence ID" value="AZQ44339.1"/>
    <property type="molecule type" value="Genomic_DNA"/>
</dbReference>
<evidence type="ECO:0000313" key="10">
    <source>
        <dbReference type="Proteomes" id="UP000279600"/>
    </source>
</evidence>
<dbReference type="SMART" id="SM00091">
    <property type="entry name" value="PAS"/>
    <property type="match status" value="1"/>
</dbReference>
<keyword evidence="4" id="KW-0418">Kinase</keyword>
<evidence type="ECO:0000256" key="1">
    <source>
        <dbReference type="ARBA" id="ARBA00000085"/>
    </source>
</evidence>
<dbReference type="Gene3D" id="3.30.450.20">
    <property type="entry name" value="PAS domain"/>
    <property type="match status" value="1"/>
</dbReference>
<evidence type="ECO:0000256" key="2">
    <source>
        <dbReference type="ARBA" id="ARBA00012438"/>
    </source>
</evidence>
<dbReference type="PANTHER" id="PTHR43711:SF26">
    <property type="entry name" value="SENSOR HISTIDINE KINASE RCSC"/>
    <property type="match status" value="1"/>
</dbReference>
<dbReference type="InterPro" id="IPR036890">
    <property type="entry name" value="HATPase_C_sf"/>
</dbReference>
<dbReference type="InterPro" id="IPR003594">
    <property type="entry name" value="HATPase_dom"/>
</dbReference>
<name>A0A3S9MYW5_9FLAO</name>
<evidence type="ECO:0000256" key="4">
    <source>
        <dbReference type="ARBA" id="ARBA00022777"/>
    </source>
</evidence>
<dbReference type="PROSITE" id="PS50109">
    <property type="entry name" value="HIS_KIN"/>
    <property type="match status" value="1"/>
</dbReference>
<dbReference type="PROSITE" id="PS50112">
    <property type="entry name" value="PAS"/>
    <property type="match status" value="1"/>
</dbReference>
<evidence type="ECO:0000259" key="7">
    <source>
        <dbReference type="PROSITE" id="PS50109"/>
    </source>
</evidence>
<keyword evidence="10" id="KW-1185">Reference proteome</keyword>
<dbReference type="SUPFAM" id="SSF55785">
    <property type="entry name" value="PYP-like sensor domain (PAS domain)"/>
    <property type="match status" value="1"/>
</dbReference>
<dbReference type="Proteomes" id="UP000279600">
    <property type="component" value="Chromosome"/>
</dbReference>
<dbReference type="CDD" id="cd00130">
    <property type="entry name" value="PAS"/>
    <property type="match status" value="1"/>
</dbReference>
<dbReference type="OrthoDB" id="9808408at2"/>
<dbReference type="Pfam" id="PF02518">
    <property type="entry name" value="HATPase_c"/>
    <property type="match status" value="1"/>
</dbReference>
<evidence type="ECO:0000256" key="5">
    <source>
        <dbReference type="ARBA" id="ARBA00023012"/>
    </source>
</evidence>
<evidence type="ECO:0000256" key="6">
    <source>
        <dbReference type="SAM" id="Coils"/>
    </source>
</evidence>
<dbReference type="Gene3D" id="3.30.565.10">
    <property type="entry name" value="Histidine kinase-like ATPase, C-terminal domain"/>
    <property type="match status" value="1"/>
</dbReference>
<reference evidence="9 10" key="1">
    <citation type="submission" date="2018-12" db="EMBL/GenBank/DDBJ databases">
        <title>Complete genome of Nonlabens sp. MJ115.</title>
        <authorList>
            <person name="Choi H.S."/>
            <person name="Jung J."/>
        </authorList>
    </citation>
    <scope>NUCLEOTIDE SEQUENCE [LARGE SCALE GENOMIC DNA]</scope>
    <source>
        <strain evidence="9 10">MJ115</strain>
    </source>
</reference>
<gene>
    <name evidence="9" type="ORF">EJ995_08850</name>
</gene>
<dbReference type="RefSeq" id="WP_126447681.1">
    <property type="nucleotide sequence ID" value="NZ_CP034549.1"/>
</dbReference>
<comment type="catalytic activity">
    <reaction evidence="1">
        <text>ATP + protein L-histidine = ADP + protein N-phospho-L-histidine.</text>
        <dbReference type="EC" id="2.7.13.3"/>
    </reaction>
</comment>
<evidence type="ECO:0000259" key="8">
    <source>
        <dbReference type="PROSITE" id="PS50112"/>
    </source>
</evidence>
<dbReference type="GO" id="GO:0000155">
    <property type="term" value="F:phosphorelay sensor kinase activity"/>
    <property type="evidence" value="ECO:0007669"/>
    <property type="project" value="InterPro"/>
</dbReference>
<keyword evidence="3" id="KW-0808">Transferase</keyword>
<dbReference type="Pfam" id="PF00989">
    <property type="entry name" value="PAS"/>
    <property type="match status" value="1"/>
</dbReference>
<proteinExistence type="predicted"/>
<sequence>MSVSQQKDNAQQGLNTIKGLFEHDHELSFKVFQHMPIGICVTNANGHFTDVNATYCDIYGYTREELIGNPFTMVVPDESQDQLVNLHERFLKDEYELTGRWTVYGKSKEKFEIITNAAFLKEYDTENDEEDIRKMTLVVRADELHRTIARLETSIEILERKLETQDLAHRLAEHDMRNRLATIVSVADILAKTDVDEKQMKWIETIKHIGIDTLQLLTSAKDYADMERGDYEPKIEEFDLIQSLETMTKDYKDLINRKKLKLTMKLDGEEVIPGETSLRIKADKFYLDHLFQNLLSNAIEASPKKERIKIKLNTDDVLLVHITNKGNIPKDVRENFFSKYVTSGKERGTGLGTYIAKMIAELHEGDITFITGNKKGTTITVRLPIKIVSKGEK</sequence>
<dbReference type="SMART" id="SM00387">
    <property type="entry name" value="HATPase_c"/>
    <property type="match status" value="1"/>
</dbReference>
<dbReference type="KEGG" id="noj:EJ995_08850"/>
<organism evidence="9 10">
    <name type="scientific">Nonlabens ponticola</name>
    <dbReference type="NCBI Taxonomy" id="2496866"/>
    <lineage>
        <taxon>Bacteria</taxon>
        <taxon>Pseudomonadati</taxon>
        <taxon>Bacteroidota</taxon>
        <taxon>Flavobacteriia</taxon>
        <taxon>Flavobacteriales</taxon>
        <taxon>Flavobacteriaceae</taxon>
        <taxon>Nonlabens</taxon>
    </lineage>
</organism>
<dbReference type="InterPro" id="IPR036097">
    <property type="entry name" value="HisK_dim/P_sf"/>
</dbReference>
<accession>A0A3S9MYW5</accession>
<dbReference type="InterPro" id="IPR035965">
    <property type="entry name" value="PAS-like_dom_sf"/>
</dbReference>
<evidence type="ECO:0000256" key="3">
    <source>
        <dbReference type="ARBA" id="ARBA00022679"/>
    </source>
</evidence>
<dbReference type="EC" id="2.7.13.3" evidence="2"/>
<dbReference type="NCBIfam" id="TIGR00229">
    <property type="entry name" value="sensory_box"/>
    <property type="match status" value="1"/>
</dbReference>
<feature type="domain" description="Histidine kinase" evidence="7">
    <location>
        <begin position="171"/>
        <end position="387"/>
    </location>
</feature>
<feature type="domain" description="PAS" evidence="8">
    <location>
        <begin position="24"/>
        <end position="94"/>
    </location>
</feature>
<evidence type="ECO:0000313" key="9">
    <source>
        <dbReference type="EMBL" id="AZQ44339.1"/>
    </source>
</evidence>
<dbReference type="InterPro" id="IPR050736">
    <property type="entry name" value="Sensor_HK_Regulatory"/>
</dbReference>
<feature type="coiled-coil region" evidence="6">
    <location>
        <begin position="141"/>
        <end position="168"/>
    </location>
</feature>
<keyword evidence="6" id="KW-0175">Coiled coil</keyword>
<dbReference type="SUPFAM" id="SSF55874">
    <property type="entry name" value="ATPase domain of HSP90 chaperone/DNA topoisomerase II/histidine kinase"/>
    <property type="match status" value="1"/>
</dbReference>
<dbReference type="PANTHER" id="PTHR43711">
    <property type="entry name" value="TWO-COMPONENT HISTIDINE KINASE"/>
    <property type="match status" value="1"/>
</dbReference>
<dbReference type="InterPro" id="IPR000014">
    <property type="entry name" value="PAS"/>
</dbReference>
<dbReference type="InterPro" id="IPR013767">
    <property type="entry name" value="PAS_fold"/>
</dbReference>
<keyword evidence="5" id="KW-0902">Two-component regulatory system</keyword>
<dbReference type="Gene3D" id="1.10.287.130">
    <property type="match status" value="1"/>
</dbReference>
<dbReference type="InterPro" id="IPR005467">
    <property type="entry name" value="His_kinase_dom"/>
</dbReference>